<evidence type="ECO:0000313" key="3">
    <source>
        <dbReference type="Proteomes" id="UP000801492"/>
    </source>
</evidence>
<comment type="caution">
    <text evidence="2">The sequence shown here is derived from an EMBL/GenBank/DDBJ whole genome shotgun (WGS) entry which is preliminary data.</text>
</comment>
<reference evidence="2" key="1">
    <citation type="submission" date="2019-08" db="EMBL/GenBank/DDBJ databases">
        <title>The genome of the North American firefly Photinus pyralis.</title>
        <authorList>
            <consortium name="Photinus pyralis genome working group"/>
            <person name="Fallon T.R."/>
            <person name="Sander Lower S.E."/>
            <person name="Weng J.-K."/>
        </authorList>
    </citation>
    <scope>NUCLEOTIDE SEQUENCE</scope>
    <source>
        <strain evidence="2">TRF0915ILg1</strain>
        <tissue evidence="2">Whole body</tissue>
    </source>
</reference>
<name>A0A8K0GAM9_IGNLU</name>
<dbReference type="EMBL" id="VTPC01006477">
    <property type="protein sequence ID" value="KAF2894882.1"/>
    <property type="molecule type" value="Genomic_DNA"/>
</dbReference>
<dbReference type="OrthoDB" id="6751300at2759"/>
<evidence type="ECO:0008006" key="4">
    <source>
        <dbReference type="Google" id="ProtNLM"/>
    </source>
</evidence>
<keyword evidence="3" id="KW-1185">Reference proteome</keyword>
<protein>
    <recommendedName>
        <fullName evidence="4">BED-type domain-containing protein</fullName>
    </recommendedName>
</protein>
<evidence type="ECO:0000313" key="2">
    <source>
        <dbReference type="EMBL" id="KAF2894882.1"/>
    </source>
</evidence>
<feature type="compositionally biased region" description="Low complexity" evidence="1">
    <location>
        <begin position="12"/>
        <end position="21"/>
    </location>
</feature>
<accession>A0A8K0GAM9</accession>
<proteinExistence type="predicted"/>
<gene>
    <name evidence="2" type="ORF">ILUMI_11292</name>
</gene>
<dbReference type="PANTHER" id="PTHR45913:SF22">
    <property type="entry name" value="SCAN BOX DOMAIN-CONTAINING PROTEIN"/>
    <property type="match status" value="1"/>
</dbReference>
<evidence type="ECO:0000256" key="1">
    <source>
        <dbReference type="SAM" id="MobiDB-lite"/>
    </source>
</evidence>
<sequence length="105" mass="12064">MEKFLKRSVQPSTTGTSGSRGSESKPNKNRLYDENYLKFGFTVMNNKPQCVICGKVLSSESMKPSKLKRHLSTTNSKEDDKPLDFFERKLKTLNQQKITMMQVIK</sequence>
<dbReference type="Proteomes" id="UP000801492">
    <property type="component" value="Unassembled WGS sequence"/>
</dbReference>
<organism evidence="2 3">
    <name type="scientific">Ignelater luminosus</name>
    <name type="common">Cucubano</name>
    <name type="synonym">Pyrophorus luminosus</name>
    <dbReference type="NCBI Taxonomy" id="2038154"/>
    <lineage>
        <taxon>Eukaryota</taxon>
        <taxon>Metazoa</taxon>
        <taxon>Ecdysozoa</taxon>
        <taxon>Arthropoda</taxon>
        <taxon>Hexapoda</taxon>
        <taxon>Insecta</taxon>
        <taxon>Pterygota</taxon>
        <taxon>Neoptera</taxon>
        <taxon>Endopterygota</taxon>
        <taxon>Coleoptera</taxon>
        <taxon>Polyphaga</taxon>
        <taxon>Elateriformia</taxon>
        <taxon>Elateroidea</taxon>
        <taxon>Elateridae</taxon>
        <taxon>Agrypninae</taxon>
        <taxon>Pyrophorini</taxon>
        <taxon>Ignelater</taxon>
    </lineage>
</organism>
<feature type="region of interest" description="Disordered" evidence="1">
    <location>
        <begin position="1"/>
        <end position="29"/>
    </location>
</feature>
<dbReference type="AlphaFoldDB" id="A0A8K0GAM9"/>
<dbReference type="PANTHER" id="PTHR45913">
    <property type="entry name" value="EPM2A-INTERACTING PROTEIN 1"/>
    <property type="match status" value="1"/>
</dbReference>